<evidence type="ECO:0000256" key="2">
    <source>
        <dbReference type="ARBA" id="ARBA00022741"/>
    </source>
</evidence>
<dbReference type="CDD" id="cd14798">
    <property type="entry name" value="RX-CC_like"/>
    <property type="match status" value="1"/>
</dbReference>
<dbReference type="InterPro" id="IPR002182">
    <property type="entry name" value="NB-ARC"/>
</dbReference>
<comment type="caution">
    <text evidence="7">The sequence shown here is derived from an EMBL/GenBank/DDBJ whole genome shotgun (WGS) entry which is preliminary data.</text>
</comment>
<organism evidence="7 8">
    <name type="scientific">Flemingia macrophylla</name>
    <dbReference type="NCBI Taxonomy" id="520843"/>
    <lineage>
        <taxon>Eukaryota</taxon>
        <taxon>Viridiplantae</taxon>
        <taxon>Streptophyta</taxon>
        <taxon>Embryophyta</taxon>
        <taxon>Tracheophyta</taxon>
        <taxon>Spermatophyta</taxon>
        <taxon>Magnoliopsida</taxon>
        <taxon>eudicotyledons</taxon>
        <taxon>Gunneridae</taxon>
        <taxon>Pentapetalae</taxon>
        <taxon>rosids</taxon>
        <taxon>fabids</taxon>
        <taxon>Fabales</taxon>
        <taxon>Fabaceae</taxon>
        <taxon>Papilionoideae</taxon>
        <taxon>50 kb inversion clade</taxon>
        <taxon>NPAAA clade</taxon>
        <taxon>indigoferoid/millettioid clade</taxon>
        <taxon>Phaseoleae</taxon>
        <taxon>Flemingia</taxon>
    </lineage>
</organism>
<dbReference type="PRINTS" id="PR00364">
    <property type="entry name" value="DISEASERSIST"/>
</dbReference>
<sequence length="395" mass="44500">MLSIDIISVPFLKHTTLLQFHRVRIWKMAEAVLEAAVGSLISLFGNEVGLFLDFDQIKGRLVSLLTTVKATLEDAEKKQFTNPAVKDWLLKLKDAVLVLDDILDECAYEALGLENQGAKVQSSCLSSFHPKHVVFRYKIAKRMERIRERLEEIAEERTKFHLIETTLERTGVPEWRQTTSYITQPQVYGREKDVDKIVDFLVGDASHLEDLPVYPIVGLGGLGKTTLAQLIFNHERIATHFELKLWACVSEDFSLKRMTKAIIEAASRSACGDLDLEPLQRKLQDVLQRKRYLLVLDDVWDDEQENWQKLKSLLACGAKGTSILVTTRLPTVAAIMGTVPPYELSMLSNDDCWELFKHRAFGPDEVEQEKLVAIGKEIVKKCGGVPLAAKALGGL</sequence>
<dbReference type="Gene3D" id="3.40.50.300">
    <property type="entry name" value="P-loop containing nucleotide triphosphate hydrolases"/>
    <property type="match status" value="1"/>
</dbReference>
<dbReference type="Proteomes" id="UP001603857">
    <property type="component" value="Unassembled WGS sequence"/>
</dbReference>
<evidence type="ECO:0000313" key="7">
    <source>
        <dbReference type="EMBL" id="KAL2335083.1"/>
    </source>
</evidence>
<evidence type="ECO:0000256" key="3">
    <source>
        <dbReference type="ARBA" id="ARBA00022821"/>
    </source>
</evidence>
<proteinExistence type="predicted"/>
<protein>
    <recommendedName>
        <fullName evidence="9">Disease resistance protein RGA3</fullName>
    </recommendedName>
</protein>
<name>A0ABD1MGZ8_9FABA</name>
<dbReference type="InterPro" id="IPR027417">
    <property type="entry name" value="P-loop_NTPase"/>
</dbReference>
<keyword evidence="2" id="KW-0547">Nucleotide-binding</keyword>
<dbReference type="GO" id="GO:0006952">
    <property type="term" value="P:defense response"/>
    <property type="evidence" value="ECO:0007669"/>
    <property type="project" value="UniProtKB-KW"/>
</dbReference>
<dbReference type="InterPro" id="IPR041118">
    <property type="entry name" value="Rx_N"/>
</dbReference>
<evidence type="ECO:0008006" key="9">
    <source>
        <dbReference type="Google" id="ProtNLM"/>
    </source>
</evidence>
<dbReference type="AlphaFoldDB" id="A0ABD1MGZ8"/>
<keyword evidence="1" id="KW-0677">Repeat</keyword>
<dbReference type="FunFam" id="3.40.50.300:FF:001091">
    <property type="entry name" value="Probable disease resistance protein At1g61300"/>
    <property type="match status" value="1"/>
</dbReference>
<dbReference type="Pfam" id="PF18052">
    <property type="entry name" value="Rx_N"/>
    <property type="match status" value="1"/>
</dbReference>
<evidence type="ECO:0000256" key="4">
    <source>
        <dbReference type="ARBA" id="ARBA00022840"/>
    </source>
</evidence>
<keyword evidence="3" id="KW-0611">Plant defense</keyword>
<dbReference type="InterPro" id="IPR042197">
    <property type="entry name" value="Apaf_helical"/>
</dbReference>
<feature type="domain" description="NB-ARC" evidence="5">
    <location>
        <begin position="190"/>
        <end position="361"/>
    </location>
</feature>
<dbReference type="SUPFAM" id="SSF52540">
    <property type="entry name" value="P-loop containing nucleoside triphosphate hydrolases"/>
    <property type="match status" value="1"/>
</dbReference>
<keyword evidence="8" id="KW-1185">Reference proteome</keyword>
<dbReference type="EMBL" id="JBGMDY010000005">
    <property type="protein sequence ID" value="KAL2335083.1"/>
    <property type="molecule type" value="Genomic_DNA"/>
</dbReference>
<accession>A0ABD1MGZ8</accession>
<evidence type="ECO:0000313" key="8">
    <source>
        <dbReference type="Proteomes" id="UP001603857"/>
    </source>
</evidence>
<dbReference type="InterPro" id="IPR038005">
    <property type="entry name" value="RX-like_CC"/>
</dbReference>
<keyword evidence="4" id="KW-0067">ATP-binding</keyword>
<dbReference type="Gene3D" id="1.10.8.430">
    <property type="entry name" value="Helical domain of apoptotic protease-activating factors"/>
    <property type="match status" value="1"/>
</dbReference>
<dbReference type="GO" id="GO:0005524">
    <property type="term" value="F:ATP binding"/>
    <property type="evidence" value="ECO:0007669"/>
    <property type="project" value="UniProtKB-KW"/>
</dbReference>
<dbReference type="Gene3D" id="1.20.5.4130">
    <property type="match status" value="1"/>
</dbReference>
<evidence type="ECO:0000259" key="6">
    <source>
        <dbReference type="Pfam" id="PF18052"/>
    </source>
</evidence>
<dbReference type="PANTHER" id="PTHR36766">
    <property type="entry name" value="PLANT BROAD-SPECTRUM MILDEW RESISTANCE PROTEIN RPW8"/>
    <property type="match status" value="1"/>
</dbReference>
<dbReference type="PANTHER" id="PTHR36766:SF42">
    <property type="entry name" value="NB-ARC DOMAIN DISEASE RESISTANCE PROTEIN"/>
    <property type="match status" value="1"/>
</dbReference>
<gene>
    <name evidence="7" type="ORF">Fmac_016296</name>
</gene>
<reference evidence="7 8" key="1">
    <citation type="submission" date="2024-08" db="EMBL/GenBank/DDBJ databases">
        <title>Insights into the chromosomal genome structure of Flemingia macrophylla.</title>
        <authorList>
            <person name="Ding Y."/>
            <person name="Zhao Y."/>
            <person name="Bi W."/>
            <person name="Wu M."/>
            <person name="Zhao G."/>
            <person name="Gong Y."/>
            <person name="Li W."/>
            <person name="Zhang P."/>
        </authorList>
    </citation>
    <scope>NUCLEOTIDE SEQUENCE [LARGE SCALE GENOMIC DNA]</scope>
    <source>
        <strain evidence="7">DYQJB</strain>
        <tissue evidence="7">Leaf</tissue>
    </source>
</reference>
<dbReference type="Pfam" id="PF00931">
    <property type="entry name" value="NB-ARC"/>
    <property type="match status" value="1"/>
</dbReference>
<evidence type="ECO:0000259" key="5">
    <source>
        <dbReference type="Pfam" id="PF00931"/>
    </source>
</evidence>
<evidence type="ECO:0000256" key="1">
    <source>
        <dbReference type="ARBA" id="ARBA00022737"/>
    </source>
</evidence>
<feature type="domain" description="Disease resistance N-terminal" evidence="6">
    <location>
        <begin position="32"/>
        <end position="120"/>
    </location>
</feature>